<reference evidence="2" key="1">
    <citation type="submission" date="2019-03" db="EMBL/GenBank/DDBJ databases">
        <title>Long read genome sequence of the mycoparasitic Pythium oligandrum ATCC 38472 isolated from sugarbeet rhizosphere.</title>
        <authorList>
            <person name="Gaulin E."/>
        </authorList>
    </citation>
    <scope>NUCLEOTIDE SEQUENCE</scope>
    <source>
        <strain evidence="2">ATCC 38472_TT</strain>
    </source>
</reference>
<feature type="signal peptide" evidence="1">
    <location>
        <begin position="1"/>
        <end position="18"/>
    </location>
</feature>
<feature type="chain" id="PRO_5035457787" evidence="1">
    <location>
        <begin position="19"/>
        <end position="141"/>
    </location>
</feature>
<name>A0A8K1FSY1_PYTOL</name>
<accession>A0A8K1FSY1</accession>
<gene>
    <name evidence="2" type="ORF">Poli38472_001169</name>
</gene>
<organism evidence="2 3">
    <name type="scientific">Pythium oligandrum</name>
    <name type="common">Mycoparasitic fungus</name>
    <dbReference type="NCBI Taxonomy" id="41045"/>
    <lineage>
        <taxon>Eukaryota</taxon>
        <taxon>Sar</taxon>
        <taxon>Stramenopiles</taxon>
        <taxon>Oomycota</taxon>
        <taxon>Peronosporomycetes</taxon>
        <taxon>Pythiales</taxon>
        <taxon>Pythiaceae</taxon>
        <taxon>Pythium</taxon>
    </lineage>
</organism>
<proteinExistence type="predicted"/>
<evidence type="ECO:0000313" key="3">
    <source>
        <dbReference type="Proteomes" id="UP000794436"/>
    </source>
</evidence>
<protein>
    <submittedName>
        <fullName evidence="2">Uncharacterized protein</fullName>
    </submittedName>
</protein>
<dbReference type="Proteomes" id="UP000794436">
    <property type="component" value="Unassembled WGS sequence"/>
</dbReference>
<keyword evidence="3" id="KW-1185">Reference proteome</keyword>
<dbReference type="EMBL" id="SPLM01000001">
    <property type="protein sequence ID" value="TMW69013.1"/>
    <property type="molecule type" value="Genomic_DNA"/>
</dbReference>
<evidence type="ECO:0000256" key="1">
    <source>
        <dbReference type="SAM" id="SignalP"/>
    </source>
</evidence>
<dbReference type="AlphaFoldDB" id="A0A8K1FSY1"/>
<keyword evidence="1" id="KW-0732">Signal</keyword>
<comment type="caution">
    <text evidence="2">The sequence shown here is derived from an EMBL/GenBank/DDBJ whole genome shotgun (WGS) entry which is preliminary data.</text>
</comment>
<sequence>MQKLTIFFAALLSATASAESIFNLDNCPRFQIPFSNVDGLAGTYTKIENALAFKHDGDSNFFLVQNADRLWQLVGAESWTSDEKDWEVYFTCNPGGENINGIDREDVCAAGQKTPPRAGYTPGDGTSAKDHLILLEFGGSS</sequence>
<dbReference type="OrthoDB" id="67735at2759"/>
<evidence type="ECO:0000313" key="2">
    <source>
        <dbReference type="EMBL" id="TMW69013.1"/>
    </source>
</evidence>